<dbReference type="EMBL" id="JBHLUU010000123">
    <property type="protein sequence ID" value="MFC0477597.1"/>
    <property type="molecule type" value="Genomic_DNA"/>
</dbReference>
<dbReference type="Proteomes" id="UP001589738">
    <property type="component" value="Unassembled WGS sequence"/>
</dbReference>
<name>A0ABV6KW87_9BACI</name>
<reference evidence="1 2" key="1">
    <citation type="submission" date="2024-09" db="EMBL/GenBank/DDBJ databases">
        <authorList>
            <person name="Sun Q."/>
            <person name="Mori K."/>
        </authorList>
    </citation>
    <scope>NUCLEOTIDE SEQUENCE [LARGE SCALE GENOMIC DNA]</scope>
    <source>
        <strain evidence="1 2">CGMCC 1.9126</strain>
    </source>
</reference>
<organism evidence="1 2">
    <name type="scientific">Robertmurraya beringensis</name>
    <dbReference type="NCBI Taxonomy" id="641660"/>
    <lineage>
        <taxon>Bacteria</taxon>
        <taxon>Bacillati</taxon>
        <taxon>Bacillota</taxon>
        <taxon>Bacilli</taxon>
        <taxon>Bacillales</taxon>
        <taxon>Bacillaceae</taxon>
        <taxon>Robertmurraya</taxon>
    </lineage>
</organism>
<gene>
    <name evidence="1" type="ORF">ACFFHF_20605</name>
</gene>
<evidence type="ECO:0000313" key="1">
    <source>
        <dbReference type="EMBL" id="MFC0477597.1"/>
    </source>
</evidence>
<dbReference type="Pfam" id="PF11148">
    <property type="entry name" value="DUF2922"/>
    <property type="match status" value="1"/>
</dbReference>
<proteinExistence type="predicted"/>
<comment type="caution">
    <text evidence="1">The sequence shown here is derived from an EMBL/GenBank/DDBJ whole genome shotgun (WGS) entry which is preliminary data.</text>
</comment>
<evidence type="ECO:0000313" key="2">
    <source>
        <dbReference type="Proteomes" id="UP001589738"/>
    </source>
</evidence>
<dbReference type="RefSeq" id="WP_377058935.1">
    <property type="nucleotide sequence ID" value="NZ_JBHLUU010000123.1"/>
</dbReference>
<accession>A0ABV6KW87</accession>
<dbReference type="InterPro" id="IPR021321">
    <property type="entry name" value="DUF2922"/>
</dbReference>
<keyword evidence="2" id="KW-1185">Reference proteome</keyword>
<protein>
    <submittedName>
        <fullName evidence="1">DUF2922 domain-containing protein</fullName>
    </submittedName>
</protein>
<sequence length="75" mass="8140">MKKLAKTLELQFITETGETSTISLESPKEPVDTAAVKVAMDQIVASNAFYSAKGQLVSPKGVRVIERNVTPYELA</sequence>